<protein>
    <submittedName>
        <fullName evidence="2">Uncharacterized protein</fullName>
    </submittedName>
</protein>
<organism evidence="2 3">
    <name type="scientific">Liparis tanakae</name>
    <name type="common">Tanaka's snailfish</name>
    <dbReference type="NCBI Taxonomy" id="230148"/>
    <lineage>
        <taxon>Eukaryota</taxon>
        <taxon>Metazoa</taxon>
        <taxon>Chordata</taxon>
        <taxon>Craniata</taxon>
        <taxon>Vertebrata</taxon>
        <taxon>Euteleostomi</taxon>
        <taxon>Actinopterygii</taxon>
        <taxon>Neopterygii</taxon>
        <taxon>Teleostei</taxon>
        <taxon>Neoteleostei</taxon>
        <taxon>Acanthomorphata</taxon>
        <taxon>Eupercaria</taxon>
        <taxon>Perciformes</taxon>
        <taxon>Cottioidei</taxon>
        <taxon>Cottales</taxon>
        <taxon>Liparidae</taxon>
        <taxon>Liparis</taxon>
    </lineage>
</organism>
<name>A0A4Z2HF88_9TELE</name>
<accession>A0A4Z2HF88</accession>
<dbReference type="Proteomes" id="UP000314294">
    <property type="component" value="Unassembled WGS sequence"/>
</dbReference>
<gene>
    <name evidence="2" type="ORF">EYF80_025257</name>
</gene>
<evidence type="ECO:0000313" key="3">
    <source>
        <dbReference type="Proteomes" id="UP000314294"/>
    </source>
</evidence>
<dbReference type="EMBL" id="SRLO01000251">
    <property type="protein sequence ID" value="TNN64509.1"/>
    <property type="molecule type" value="Genomic_DNA"/>
</dbReference>
<feature type="region of interest" description="Disordered" evidence="1">
    <location>
        <begin position="42"/>
        <end position="64"/>
    </location>
</feature>
<evidence type="ECO:0000256" key="1">
    <source>
        <dbReference type="SAM" id="MobiDB-lite"/>
    </source>
</evidence>
<reference evidence="2 3" key="1">
    <citation type="submission" date="2019-03" db="EMBL/GenBank/DDBJ databases">
        <title>First draft genome of Liparis tanakae, snailfish: a comprehensive survey of snailfish specific genes.</title>
        <authorList>
            <person name="Kim W."/>
            <person name="Song I."/>
            <person name="Jeong J.-H."/>
            <person name="Kim D."/>
            <person name="Kim S."/>
            <person name="Ryu S."/>
            <person name="Song J.Y."/>
            <person name="Lee S.K."/>
        </authorList>
    </citation>
    <scope>NUCLEOTIDE SEQUENCE [LARGE SCALE GENOMIC DNA]</scope>
    <source>
        <tissue evidence="2">Muscle</tissue>
    </source>
</reference>
<sequence>MLGWLGGGRGQNMKSDSSYESKLAAEYPRACLDSPESFISSRAESSTLVGPAKTDAQSGLGDWP</sequence>
<evidence type="ECO:0000313" key="2">
    <source>
        <dbReference type="EMBL" id="TNN64509.1"/>
    </source>
</evidence>
<dbReference type="AlphaFoldDB" id="A0A4Z2HF88"/>
<proteinExistence type="predicted"/>
<keyword evidence="3" id="KW-1185">Reference proteome</keyword>
<comment type="caution">
    <text evidence="2">The sequence shown here is derived from an EMBL/GenBank/DDBJ whole genome shotgun (WGS) entry which is preliminary data.</text>
</comment>